<evidence type="ECO:0000313" key="2">
    <source>
        <dbReference type="EMBL" id="GBF06024.1"/>
    </source>
</evidence>
<dbReference type="OrthoDB" id="60981at2"/>
<evidence type="ECO:0008006" key="4">
    <source>
        <dbReference type="Google" id="ProtNLM"/>
    </source>
</evidence>
<name>A0A2I9CVP3_9DEIO</name>
<keyword evidence="1" id="KW-0732">Signal</keyword>
<protein>
    <recommendedName>
        <fullName evidence="4">Carboxypeptidase regulatory-like domain-containing protein</fullName>
    </recommendedName>
</protein>
<keyword evidence="3" id="KW-1185">Reference proteome</keyword>
<evidence type="ECO:0000313" key="3">
    <source>
        <dbReference type="Proteomes" id="UP000236569"/>
    </source>
</evidence>
<reference evidence="3" key="1">
    <citation type="submission" date="2018-01" db="EMBL/GenBank/DDBJ databases">
        <title>Draft Genome Sequence of the Radioresistant Bacterium Deinococcus aerius TR0125, Isolated from the Higher Atmosphere above Japan.</title>
        <authorList>
            <person name="Satoh K."/>
            <person name="Arai H."/>
            <person name="Sanzen T."/>
            <person name="Kawaguchi Y."/>
            <person name="Hayashi H."/>
            <person name="Yokobori S."/>
            <person name="Yamagishi A."/>
            <person name="Oono Y."/>
            <person name="Narumi I."/>
        </authorList>
    </citation>
    <scope>NUCLEOTIDE SEQUENCE [LARGE SCALE GENOMIC DNA]</scope>
    <source>
        <strain evidence="3">TR0125</strain>
    </source>
</reference>
<dbReference type="Proteomes" id="UP000236569">
    <property type="component" value="Unassembled WGS sequence"/>
</dbReference>
<dbReference type="EMBL" id="BFAG01000007">
    <property type="protein sequence ID" value="GBF06024.1"/>
    <property type="molecule type" value="Genomic_DNA"/>
</dbReference>
<dbReference type="AlphaFoldDB" id="A0A2I9CVP3"/>
<proteinExistence type="predicted"/>
<evidence type="ECO:0000256" key="1">
    <source>
        <dbReference type="SAM" id="SignalP"/>
    </source>
</evidence>
<accession>A0A2I9CVP3</accession>
<dbReference type="SUPFAM" id="SSF49464">
    <property type="entry name" value="Carboxypeptidase regulatory domain-like"/>
    <property type="match status" value="1"/>
</dbReference>
<feature type="chain" id="PRO_5014374760" description="Carboxypeptidase regulatory-like domain-containing protein" evidence="1">
    <location>
        <begin position="23"/>
        <end position="240"/>
    </location>
</feature>
<sequence>MKHARLSALTLLALSLVAPACAVGSAPAKPTPWVMTGVVRNAAGQPLAGVEVVADNTVYYDMNVVGKTDAQGRYRLELPHAIGTWRPYASIQRPWGDQVFKFTVYPDDDSAFQAQVGAVRNFVWRLQGKYGDGVLGQKVNVYSGDEKVDMNTLEFTFTPVGPLIDGSTGKPFTRRVTGSTIGDVPVGRYRVTATHAPDGRREALEVRAEGQDDYGASTVGTFRETLYGIRMELSSRTPQK</sequence>
<dbReference type="RefSeq" id="WP_103129437.1">
    <property type="nucleotide sequence ID" value="NZ_BFAG01000007.1"/>
</dbReference>
<comment type="caution">
    <text evidence="2">The sequence shown here is derived from an EMBL/GenBank/DDBJ whole genome shotgun (WGS) entry which is preliminary data.</text>
</comment>
<organism evidence="2 3">
    <name type="scientific">Deinococcus aerius</name>
    <dbReference type="NCBI Taxonomy" id="200253"/>
    <lineage>
        <taxon>Bacteria</taxon>
        <taxon>Thermotogati</taxon>
        <taxon>Deinococcota</taxon>
        <taxon>Deinococci</taxon>
        <taxon>Deinococcales</taxon>
        <taxon>Deinococcaceae</taxon>
        <taxon>Deinococcus</taxon>
    </lineage>
</organism>
<dbReference type="InterPro" id="IPR008969">
    <property type="entry name" value="CarboxyPept-like_regulatory"/>
</dbReference>
<feature type="signal peptide" evidence="1">
    <location>
        <begin position="1"/>
        <end position="22"/>
    </location>
</feature>
<gene>
    <name evidence="2" type="ORF">DAERI_070022</name>
</gene>